<comment type="caution">
    <text evidence="5">The sequence shown here is derived from an EMBL/GenBank/DDBJ whole genome shotgun (WGS) entry which is preliminary data.</text>
</comment>
<dbReference type="PANTHER" id="PTHR35936">
    <property type="entry name" value="MEMBRANE-BOUND LYTIC MUREIN TRANSGLYCOSYLASE F"/>
    <property type="match status" value="1"/>
</dbReference>
<name>A0ABV6BIU6_9GAMM</name>
<dbReference type="Proteomes" id="UP001589813">
    <property type="component" value="Unassembled WGS sequence"/>
</dbReference>
<dbReference type="PANTHER" id="PTHR35936:SF25">
    <property type="entry name" value="ABC TRANSPORTER SUBSTRATE-BINDING PROTEIN"/>
    <property type="match status" value="1"/>
</dbReference>
<evidence type="ECO:0000256" key="2">
    <source>
        <dbReference type="ARBA" id="ARBA00022729"/>
    </source>
</evidence>
<dbReference type="Pfam" id="PF00497">
    <property type="entry name" value="SBP_bac_3"/>
    <property type="match status" value="1"/>
</dbReference>
<keyword evidence="6" id="KW-1185">Reference proteome</keyword>
<feature type="domain" description="Solute-binding protein family 3/N-terminal" evidence="4">
    <location>
        <begin position="25"/>
        <end position="117"/>
    </location>
</feature>
<sequence length="257" mass="29516">MRLWCPVLWCMWSQCVVAAECPAQLRMAYNASWRPYVEVTDEVVRGSDIDLIRQLLSKVSSRLQLQFVPEKRAMHMLQQGQVDMLFAASYTPQRAEFAWFSDAYRKEQNVVLIHRQTLSLYPELRQREAFLALAQRKLIGVYNPAGFYGDTFEQLKQQPAVKQRSLAVYEPERRLDLISGRRADYTIADNAAVQLDLAARKDGSQFEILPFFLNEADIHLMLSKVTVPQSCVLALNRQLTVREKTTPVTDRSVLGSD</sequence>
<feature type="chain" id="PRO_5047144928" evidence="3">
    <location>
        <begin position="19"/>
        <end position="257"/>
    </location>
</feature>
<evidence type="ECO:0000313" key="5">
    <source>
        <dbReference type="EMBL" id="MFC0050796.1"/>
    </source>
</evidence>
<accession>A0ABV6BIU6</accession>
<feature type="signal peptide" evidence="3">
    <location>
        <begin position="1"/>
        <end position="18"/>
    </location>
</feature>
<dbReference type="InterPro" id="IPR001638">
    <property type="entry name" value="Solute-binding_3/MltF_N"/>
</dbReference>
<evidence type="ECO:0000256" key="1">
    <source>
        <dbReference type="ARBA" id="ARBA00010333"/>
    </source>
</evidence>
<organism evidence="5 6">
    <name type="scientific">Rheinheimera tilapiae</name>
    <dbReference type="NCBI Taxonomy" id="875043"/>
    <lineage>
        <taxon>Bacteria</taxon>
        <taxon>Pseudomonadati</taxon>
        <taxon>Pseudomonadota</taxon>
        <taxon>Gammaproteobacteria</taxon>
        <taxon>Chromatiales</taxon>
        <taxon>Chromatiaceae</taxon>
        <taxon>Rheinheimera</taxon>
    </lineage>
</organism>
<protein>
    <submittedName>
        <fullName evidence="5">Substrate-binding periplasmic protein</fullName>
    </submittedName>
</protein>
<dbReference type="SUPFAM" id="SSF53850">
    <property type="entry name" value="Periplasmic binding protein-like II"/>
    <property type="match status" value="1"/>
</dbReference>
<dbReference type="EMBL" id="JBHLXP010000011">
    <property type="protein sequence ID" value="MFC0050796.1"/>
    <property type="molecule type" value="Genomic_DNA"/>
</dbReference>
<evidence type="ECO:0000259" key="4">
    <source>
        <dbReference type="Pfam" id="PF00497"/>
    </source>
</evidence>
<evidence type="ECO:0000313" key="6">
    <source>
        <dbReference type="Proteomes" id="UP001589813"/>
    </source>
</evidence>
<proteinExistence type="inferred from homology"/>
<evidence type="ECO:0000256" key="3">
    <source>
        <dbReference type="SAM" id="SignalP"/>
    </source>
</evidence>
<gene>
    <name evidence="5" type="ORF">ACFFJP_21140</name>
</gene>
<dbReference type="RefSeq" id="WP_377249080.1">
    <property type="nucleotide sequence ID" value="NZ_JBHLXP010000011.1"/>
</dbReference>
<keyword evidence="2 3" id="KW-0732">Signal</keyword>
<reference evidence="5 6" key="1">
    <citation type="submission" date="2024-09" db="EMBL/GenBank/DDBJ databases">
        <authorList>
            <person name="Sun Q."/>
            <person name="Mori K."/>
        </authorList>
    </citation>
    <scope>NUCLEOTIDE SEQUENCE [LARGE SCALE GENOMIC DNA]</scope>
    <source>
        <strain evidence="5 6">KCTC 23315</strain>
    </source>
</reference>
<dbReference type="Gene3D" id="3.40.190.10">
    <property type="entry name" value="Periplasmic binding protein-like II"/>
    <property type="match status" value="2"/>
</dbReference>
<comment type="similarity">
    <text evidence="1">Belongs to the bacterial solute-binding protein 3 family.</text>
</comment>